<dbReference type="Pfam" id="PF11374">
    <property type="entry name" value="DUF3176"/>
    <property type="match status" value="1"/>
</dbReference>
<feature type="region of interest" description="Disordered" evidence="1">
    <location>
        <begin position="42"/>
        <end position="76"/>
    </location>
</feature>
<dbReference type="PANTHER" id="PTHR37576">
    <property type="entry name" value="DEFECT AT LOW TEMPERATURE PROTEIN 1"/>
    <property type="match status" value="1"/>
</dbReference>
<dbReference type="AlphaFoldDB" id="A0A6A6ZLU2"/>
<reference evidence="3" key="1">
    <citation type="journal article" date="2020" name="Stud. Mycol.">
        <title>101 Dothideomycetes genomes: a test case for predicting lifestyles and emergence of pathogens.</title>
        <authorList>
            <person name="Haridas S."/>
            <person name="Albert R."/>
            <person name="Binder M."/>
            <person name="Bloem J."/>
            <person name="Labutti K."/>
            <person name="Salamov A."/>
            <person name="Andreopoulos B."/>
            <person name="Baker S."/>
            <person name="Barry K."/>
            <person name="Bills G."/>
            <person name="Bluhm B."/>
            <person name="Cannon C."/>
            <person name="Castanera R."/>
            <person name="Culley D."/>
            <person name="Daum C."/>
            <person name="Ezra D."/>
            <person name="Gonzalez J."/>
            <person name="Henrissat B."/>
            <person name="Kuo A."/>
            <person name="Liang C."/>
            <person name="Lipzen A."/>
            <person name="Lutzoni F."/>
            <person name="Magnuson J."/>
            <person name="Mondo S."/>
            <person name="Nolan M."/>
            <person name="Ohm R."/>
            <person name="Pangilinan J."/>
            <person name="Park H.-J."/>
            <person name="Ramirez L."/>
            <person name="Alfaro M."/>
            <person name="Sun H."/>
            <person name="Tritt A."/>
            <person name="Yoshinaga Y."/>
            <person name="Zwiers L.-H."/>
            <person name="Turgeon B."/>
            <person name="Goodwin S."/>
            <person name="Spatafora J."/>
            <person name="Crous P."/>
            <person name="Grigoriev I."/>
        </authorList>
    </citation>
    <scope>NUCLEOTIDE SEQUENCE</scope>
    <source>
        <strain evidence="3">CBS 113818</strain>
    </source>
</reference>
<evidence type="ECO:0000256" key="2">
    <source>
        <dbReference type="SAM" id="Phobius"/>
    </source>
</evidence>
<name>A0A6A6ZLU2_9PLEO</name>
<dbReference type="EMBL" id="MU006235">
    <property type="protein sequence ID" value="KAF2822081.1"/>
    <property type="molecule type" value="Genomic_DNA"/>
</dbReference>
<keyword evidence="2" id="KW-0472">Membrane</keyword>
<feature type="transmembrane region" description="Helical" evidence="2">
    <location>
        <begin position="263"/>
        <end position="289"/>
    </location>
</feature>
<dbReference type="OrthoDB" id="5357734at2759"/>
<keyword evidence="2" id="KW-1133">Transmembrane helix</keyword>
<dbReference type="InterPro" id="IPR021514">
    <property type="entry name" value="DUF3176"/>
</dbReference>
<evidence type="ECO:0000313" key="4">
    <source>
        <dbReference type="Proteomes" id="UP000799424"/>
    </source>
</evidence>
<feature type="compositionally biased region" description="Low complexity" evidence="1">
    <location>
        <begin position="93"/>
        <end position="117"/>
    </location>
</feature>
<keyword evidence="4" id="KW-1185">Reference proteome</keyword>
<evidence type="ECO:0000313" key="3">
    <source>
        <dbReference type="EMBL" id="KAF2822081.1"/>
    </source>
</evidence>
<evidence type="ECO:0000256" key="1">
    <source>
        <dbReference type="SAM" id="MobiDB-lite"/>
    </source>
</evidence>
<feature type="transmembrane region" description="Helical" evidence="2">
    <location>
        <begin position="357"/>
        <end position="378"/>
    </location>
</feature>
<feature type="compositionally biased region" description="Low complexity" evidence="1">
    <location>
        <begin position="52"/>
        <end position="61"/>
    </location>
</feature>
<feature type="region of interest" description="Disordered" evidence="1">
    <location>
        <begin position="93"/>
        <end position="147"/>
    </location>
</feature>
<keyword evidence="2" id="KW-0812">Transmembrane</keyword>
<feature type="compositionally biased region" description="Polar residues" evidence="1">
    <location>
        <begin position="118"/>
        <end position="128"/>
    </location>
</feature>
<feature type="transmembrane region" description="Helical" evidence="2">
    <location>
        <begin position="324"/>
        <end position="345"/>
    </location>
</feature>
<organism evidence="3 4">
    <name type="scientific">Ophiobolus disseminans</name>
    <dbReference type="NCBI Taxonomy" id="1469910"/>
    <lineage>
        <taxon>Eukaryota</taxon>
        <taxon>Fungi</taxon>
        <taxon>Dikarya</taxon>
        <taxon>Ascomycota</taxon>
        <taxon>Pezizomycotina</taxon>
        <taxon>Dothideomycetes</taxon>
        <taxon>Pleosporomycetidae</taxon>
        <taxon>Pleosporales</taxon>
        <taxon>Pleosporineae</taxon>
        <taxon>Phaeosphaeriaceae</taxon>
        <taxon>Ophiobolus</taxon>
    </lineage>
</organism>
<proteinExistence type="predicted"/>
<feature type="transmembrane region" description="Helical" evidence="2">
    <location>
        <begin position="231"/>
        <end position="251"/>
    </location>
</feature>
<dbReference type="Proteomes" id="UP000799424">
    <property type="component" value="Unassembled WGS sequence"/>
</dbReference>
<feature type="compositionally biased region" description="Polar residues" evidence="1">
    <location>
        <begin position="137"/>
        <end position="147"/>
    </location>
</feature>
<accession>A0A6A6ZLU2</accession>
<dbReference type="PANTHER" id="PTHR37576:SF2">
    <property type="entry name" value="DEFECT AT LOW TEMPERATURE PROTEIN 1"/>
    <property type="match status" value="1"/>
</dbReference>
<sequence>MSYTPLPLHLEVVHEYDTSRYDSGTIEEDAVSMLSDATPRAGYLPYRPPNTPVSTSSISPTVEYPQIPNSPTRLPTPPKLLPIIWPGVYPFSRTSSSRTPSRNTSRTQTRSLSRKTSNSLPKINSQLLPSRKPSAAPSKTPSQSNSLRLFNFNLPPINTHTHTNSAPYFEALPWANSTHFRSTSDEQAKLIPPKSNYYTPPTKHYMRNPRHLRRPWFSGALRRFPWRSAGALFCVLLLTALSTSLILTLTGMSTTAFPNPSPILALAEILCTLFTLCALAEGVVVAFWVRMLRGVSVAELHDSYASTSPWTAVKLVLRLQTNRVSVGVLGCLVSLARGPLIQRALVTTTRGSYNVSFPFLASGVLCSLIAVLAILPLYHGYWTLGRAVSLNPIEVARAFGAPILEGVDGNGDAEDIAVERGGMVVRYGALEACGRERVLRVGEAGRVSVGRPGEGDIFG</sequence>
<protein>
    <submittedName>
        <fullName evidence="3">Uncharacterized protein</fullName>
    </submittedName>
</protein>
<gene>
    <name evidence="3" type="ORF">CC86DRAFT_358112</name>
</gene>